<name>A0A2P6MVF3_9EUKA</name>
<evidence type="ECO:0000313" key="1">
    <source>
        <dbReference type="EMBL" id="PRP75674.1"/>
    </source>
</evidence>
<sequence>MPTERQLLIHTLKSLGYIGDLRQGKLSDLKEFIQRYNHANKLGFNHAHYTEDLKVHLQPLDF</sequence>
<protein>
    <submittedName>
        <fullName evidence="1">Uncharacterized protein</fullName>
    </submittedName>
</protein>
<organism evidence="1 2">
    <name type="scientific">Planoprotostelium fungivorum</name>
    <dbReference type="NCBI Taxonomy" id="1890364"/>
    <lineage>
        <taxon>Eukaryota</taxon>
        <taxon>Amoebozoa</taxon>
        <taxon>Evosea</taxon>
        <taxon>Variosea</taxon>
        <taxon>Cavosteliida</taxon>
        <taxon>Cavosteliaceae</taxon>
        <taxon>Planoprotostelium</taxon>
    </lineage>
</organism>
<accession>A0A2P6MVF3</accession>
<comment type="caution">
    <text evidence="1">The sequence shown here is derived from an EMBL/GenBank/DDBJ whole genome shotgun (WGS) entry which is preliminary data.</text>
</comment>
<evidence type="ECO:0000313" key="2">
    <source>
        <dbReference type="Proteomes" id="UP000241769"/>
    </source>
</evidence>
<gene>
    <name evidence="1" type="ORF">PROFUN_15382</name>
</gene>
<dbReference type="Proteomes" id="UP000241769">
    <property type="component" value="Unassembled WGS sequence"/>
</dbReference>
<dbReference type="EMBL" id="MDYQ01000369">
    <property type="protein sequence ID" value="PRP75674.1"/>
    <property type="molecule type" value="Genomic_DNA"/>
</dbReference>
<reference evidence="1 2" key="1">
    <citation type="journal article" date="2018" name="Genome Biol. Evol.">
        <title>Multiple Roots of Fruiting Body Formation in Amoebozoa.</title>
        <authorList>
            <person name="Hillmann F."/>
            <person name="Forbes G."/>
            <person name="Novohradska S."/>
            <person name="Ferling I."/>
            <person name="Riege K."/>
            <person name="Groth M."/>
            <person name="Westermann M."/>
            <person name="Marz M."/>
            <person name="Spaller T."/>
            <person name="Winckler T."/>
            <person name="Schaap P."/>
            <person name="Glockner G."/>
        </authorList>
    </citation>
    <scope>NUCLEOTIDE SEQUENCE [LARGE SCALE GENOMIC DNA]</scope>
    <source>
        <strain evidence="1 2">Jena</strain>
    </source>
</reference>
<dbReference type="InParanoid" id="A0A2P6MVF3"/>
<keyword evidence="2" id="KW-1185">Reference proteome</keyword>
<proteinExistence type="predicted"/>
<dbReference type="AlphaFoldDB" id="A0A2P6MVF3"/>